<evidence type="ECO:0000256" key="6">
    <source>
        <dbReference type="ARBA" id="ARBA00023295"/>
    </source>
</evidence>
<dbReference type="PROSITE" id="PS51257">
    <property type="entry name" value="PROKAR_LIPOPROTEIN"/>
    <property type="match status" value="1"/>
</dbReference>
<keyword evidence="6 9" id="KW-0326">Glycosidase</keyword>
<evidence type="ECO:0000256" key="3">
    <source>
        <dbReference type="ARBA" id="ARBA00022512"/>
    </source>
</evidence>
<dbReference type="AlphaFoldDB" id="A0A8J4VU69"/>
<dbReference type="EMBL" id="JRKL02001940">
    <property type="protein sequence ID" value="KAF3961229.1"/>
    <property type="molecule type" value="Genomic_DNA"/>
</dbReference>
<dbReference type="GO" id="GO:0005975">
    <property type="term" value="P:carbohydrate metabolic process"/>
    <property type="evidence" value="ECO:0007669"/>
    <property type="project" value="InterPro"/>
</dbReference>
<dbReference type="GO" id="GO:0004650">
    <property type="term" value="F:polygalacturonase activity"/>
    <property type="evidence" value="ECO:0007669"/>
    <property type="project" value="InterPro"/>
</dbReference>
<dbReference type="Proteomes" id="UP000737018">
    <property type="component" value="Unassembled WGS sequence"/>
</dbReference>
<evidence type="ECO:0000256" key="2">
    <source>
        <dbReference type="ARBA" id="ARBA00008834"/>
    </source>
</evidence>
<keyword evidence="4" id="KW-0964">Secreted</keyword>
<comment type="similarity">
    <text evidence="2 9">Belongs to the glycosyl hydrolase 28 family.</text>
</comment>
<evidence type="ECO:0000313" key="10">
    <source>
        <dbReference type="EMBL" id="KAF3961229.1"/>
    </source>
</evidence>
<comment type="caution">
    <text evidence="10">The sequence shown here is derived from an EMBL/GenBank/DDBJ whole genome shotgun (WGS) entry which is preliminary data.</text>
</comment>
<dbReference type="InterPro" id="IPR000743">
    <property type="entry name" value="Glyco_hydro_28"/>
</dbReference>
<dbReference type="SUPFAM" id="SSF51126">
    <property type="entry name" value="Pectin lyase-like"/>
    <property type="match status" value="1"/>
</dbReference>
<dbReference type="OrthoDB" id="187139at2759"/>
<feature type="active site" evidence="8">
    <location>
        <position position="282"/>
    </location>
</feature>
<evidence type="ECO:0000256" key="9">
    <source>
        <dbReference type="RuleBase" id="RU361169"/>
    </source>
</evidence>
<sequence length="433" mass="45286">MTIAGRFEVRAILVLGLAFSCYVAEATLRRGLVGAAGPTDFSVNSHDANAEDKSGAGGGKPGAGSEFNVNSYGAKADGKTNNVQAFMKAWVAACKSGGGSARLVFPKGIYVTGPVVFAGPCAASKITVEVQGTIKATTDISEYTEPEWISFESISGLTLTGGIFDGRGETVWKYNDCDQNSDCQLLPSSLKFTKLTNTVVYGITSLNSKSFHMHVYNCQDFKAHDLTLTAPSDSPNTDGIHISSSSLLNVSNSKIGTGDDCISIGPGVTNLGITNIICGPGHGISVGSLGKYQGEKDVSGVTVRNCTLRSTTNGVRIKTYSGSPPSKASSITFQDIIMDMVKNPIIIDQKYGSRSSAASRVQISDVHYKNIVGTSTTDVAVSLLCSAQVPCDVELVGIDLKFQGNSNKGKSISSSCLNAKVKTGGKLNPPACR</sequence>
<dbReference type="GO" id="GO:0071555">
    <property type="term" value="P:cell wall organization"/>
    <property type="evidence" value="ECO:0007669"/>
    <property type="project" value="UniProtKB-KW"/>
</dbReference>
<evidence type="ECO:0000256" key="4">
    <source>
        <dbReference type="ARBA" id="ARBA00022525"/>
    </source>
</evidence>
<dbReference type="Gene3D" id="2.160.20.10">
    <property type="entry name" value="Single-stranded right-handed beta-helix, Pectin lyase-like"/>
    <property type="match status" value="1"/>
</dbReference>
<keyword evidence="7" id="KW-0961">Cell wall biogenesis/degradation</keyword>
<dbReference type="PROSITE" id="PS00502">
    <property type="entry name" value="POLYGALACTURONASE"/>
    <property type="match status" value="1"/>
</dbReference>
<name>A0A8J4VU69_9ROSI</name>
<gene>
    <name evidence="10" type="ORF">CMV_014128</name>
</gene>
<dbReference type="PANTHER" id="PTHR31375">
    <property type="match status" value="1"/>
</dbReference>
<accession>A0A8J4VU69</accession>
<dbReference type="InterPro" id="IPR012334">
    <property type="entry name" value="Pectin_lyas_fold"/>
</dbReference>
<dbReference type="Pfam" id="PF00295">
    <property type="entry name" value="Glyco_hydro_28"/>
    <property type="match status" value="1"/>
</dbReference>
<evidence type="ECO:0000256" key="1">
    <source>
        <dbReference type="ARBA" id="ARBA00004191"/>
    </source>
</evidence>
<keyword evidence="11" id="KW-1185">Reference proteome</keyword>
<keyword evidence="3" id="KW-0134">Cell wall</keyword>
<evidence type="ECO:0000256" key="7">
    <source>
        <dbReference type="ARBA" id="ARBA00023316"/>
    </source>
</evidence>
<evidence type="ECO:0000256" key="5">
    <source>
        <dbReference type="ARBA" id="ARBA00022801"/>
    </source>
</evidence>
<comment type="subcellular location">
    <subcellularLocation>
        <location evidence="1">Secreted</location>
        <location evidence="1">Cell wall</location>
    </subcellularLocation>
</comment>
<dbReference type="InterPro" id="IPR011050">
    <property type="entry name" value="Pectin_lyase_fold/virulence"/>
</dbReference>
<protein>
    <recommendedName>
        <fullName evidence="12">Exopolygalacturonase-like</fullName>
    </recommendedName>
</protein>
<reference evidence="10" key="1">
    <citation type="submission" date="2020-03" db="EMBL/GenBank/DDBJ databases">
        <title>Castanea mollissima Vanexum genome sequencing.</title>
        <authorList>
            <person name="Staton M."/>
        </authorList>
    </citation>
    <scope>NUCLEOTIDE SEQUENCE</scope>
    <source>
        <tissue evidence="10">Leaf</tissue>
    </source>
</reference>
<evidence type="ECO:0000256" key="8">
    <source>
        <dbReference type="PROSITE-ProRule" id="PRU10052"/>
    </source>
</evidence>
<dbReference type="FunFam" id="2.160.20.10:FF:000004">
    <property type="entry name" value="Pectin lyase-like superfamily protein"/>
    <property type="match status" value="1"/>
</dbReference>
<organism evidence="10 11">
    <name type="scientific">Castanea mollissima</name>
    <name type="common">Chinese chestnut</name>
    <dbReference type="NCBI Taxonomy" id="60419"/>
    <lineage>
        <taxon>Eukaryota</taxon>
        <taxon>Viridiplantae</taxon>
        <taxon>Streptophyta</taxon>
        <taxon>Embryophyta</taxon>
        <taxon>Tracheophyta</taxon>
        <taxon>Spermatophyta</taxon>
        <taxon>Magnoliopsida</taxon>
        <taxon>eudicotyledons</taxon>
        <taxon>Gunneridae</taxon>
        <taxon>Pentapetalae</taxon>
        <taxon>rosids</taxon>
        <taxon>fabids</taxon>
        <taxon>Fagales</taxon>
        <taxon>Fagaceae</taxon>
        <taxon>Castanea</taxon>
    </lineage>
</organism>
<keyword evidence="5 9" id="KW-0378">Hydrolase</keyword>
<proteinExistence type="inferred from homology"/>
<evidence type="ECO:0000313" key="11">
    <source>
        <dbReference type="Proteomes" id="UP000737018"/>
    </source>
</evidence>
<evidence type="ECO:0008006" key="12">
    <source>
        <dbReference type="Google" id="ProtNLM"/>
    </source>
</evidence>